<keyword evidence="7" id="KW-0131">Cell cycle</keyword>
<comment type="similarity">
    <text evidence="2">Belongs to the SMC family. SMC3 subfamily.</text>
</comment>
<dbReference type="InterPro" id="IPR010935">
    <property type="entry name" value="SMC_hinge"/>
</dbReference>
<dbReference type="Gene3D" id="1.10.287.1490">
    <property type="match status" value="1"/>
</dbReference>
<sequence length="1205" mass="140137">MYIKQVTIQGFRSYRDQTVIEPFSPKHNVVVGRNGSGKSNFFYAIQFVLSDEFNNLRPEQRQSLLHEGTGPRVISAFVEIIFDNSDNRIPIEKEEVTLRRVIGSKKDQYFLDKKMVTKTDVMNLLESAGFSRSNPYYIVKQGKINQMATAPDSQRLKLLREVAGTRVYDERKAESQLILKETEGKREKIEDLLKYIEERLQTLEEEKEELKQYQKWDKMRRSLEYTIHNQELTDTRKKLDELANKRENSGEVTKTLRDAQEEASKRIKQLNKELRELKGRIRSANEERDQLLNERQELFKRRAKLELAVKDLQEEVNGDMDAKSRIEDQLEKLDSTIQQKQTDLDQIMPRYEELKKEEERCTARLQVCEQRRTELFAKQGRGNQFTTRDERDKWIRKELKSLNKAIKDKEEQIARQREDIASDMKKNEDLEARMAKLNIDIEQMKDSVDSSNRSHYDQKKRKDELQNERNSLWRQENSIQQEIATTKEELHKKEQTLRSMTGKAVLRGIDSIKRVLDTFRSKGMTRELEGYHGVLIENFQCASRFNTCTEVTAGNRLFYHIVDTDVISTKILAEMNKSKMPGEVTFFPLNRLEDRETQYPESPDALPMLHNLQYDPKFKAVLNHVFGKTLICRSIEVATQFARTQNLDCVTLEGDQVSRRGAITGGYYDTRKSRLELQSGILELRQKLSREEQEYEELREKLQQVEVEVTQLMSEMQKMETKNRKNKDIYEKMKSDMRIMKEESQVIQRALTPKERRLSSLITSLEAMKGSAQSLDDEIGTDLMSQLSVGDQREVDSLNDEIKMLNQQNKQALADRIRLEGEKNKIENLLSGNLMRKRERLVAELQEISVEDRKQRLETCQAELQGTEMSIETNKARIEDFESQIESLNREQLAKQSDLEDKKNKEREFGDKINSDAKALEKMTNKQSLLLKKKEECMRKIRELGSLPSDAFEKYTHLSLKQLFKKLEQCNSELKKYSHVNKKALDQFVNFSEQKEKLISRKDELDKGHASITDLMNVLELRKYEAIQLTFKQVSKYFSEVFSKLVPSGKATLVMKKGDSESSQELEGESSQAGVPLVEQFTGVGIKVSFSGKTSETREMQQLSGGQKSLVALTLIFAIQKCDPAPFYLFDEIDSALDAQHRKSVADMLHELASNAQFITTTFRPELLESADKFYGVKFRNKVSHIDVISKDQAKDFLEDDLTQN</sequence>
<dbReference type="GO" id="GO:0051276">
    <property type="term" value="P:chromosome organization"/>
    <property type="evidence" value="ECO:0007669"/>
    <property type="project" value="InterPro"/>
</dbReference>
<dbReference type="PANTHER" id="PTHR43977">
    <property type="entry name" value="STRUCTURAL MAINTENANCE OF CHROMOSOMES PROTEIN 3"/>
    <property type="match status" value="1"/>
</dbReference>
<evidence type="ECO:0000256" key="1">
    <source>
        <dbReference type="ARBA" id="ARBA00004123"/>
    </source>
</evidence>
<dbReference type="GO" id="GO:0016887">
    <property type="term" value="F:ATP hydrolysis activity"/>
    <property type="evidence" value="ECO:0007669"/>
    <property type="project" value="InterPro"/>
</dbReference>
<evidence type="ECO:0000256" key="4">
    <source>
        <dbReference type="ARBA" id="ARBA00022776"/>
    </source>
</evidence>
<dbReference type="InterPro" id="IPR041741">
    <property type="entry name" value="SMC3_ABC_euk"/>
</dbReference>
<evidence type="ECO:0000313" key="13">
    <source>
        <dbReference type="RefSeq" id="XP_022094441.1"/>
    </source>
</evidence>
<dbReference type="KEGG" id="aplc:110981284"/>
<keyword evidence="6 8" id="KW-0539">Nucleus</keyword>
<feature type="domain" description="SMC hinge" evidence="11">
    <location>
        <begin position="529"/>
        <end position="642"/>
    </location>
</feature>
<evidence type="ECO:0000256" key="8">
    <source>
        <dbReference type="PIRNR" id="PIRNR005719"/>
    </source>
</evidence>
<dbReference type="RefSeq" id="XP_022094441.1">
    <property type="nucleotide sequence ID" value="XM_022238749.1"/>
</dbReference>
<protein>
    <recommendedName>
        <fullName evidence="8">Structural maintenance of chromosomes protein</fullName>
    </recommendedName>
</protein>
<dbReference type="Pfam" id="PF02463">
    <property type="entry name" value="SMC_N"/>
    <property type="match status" value="1"/>
</dbReference>
<dbReference type="GO" id="GO:0005524">
    <property type="term" value="F:ATP binding"/>
    <property type="evidence" value="ECO:0007669"/>
    <property type="project" value="InterPro"/>
</dbReference>
<dbReference type="GO" id="GO:0051301">
    <property type="term" value="P:cell division"/>
    <property type="evidence" value="ECO:0007669"/>
    <property type="project" value="UniProtKB-KW"/>
</dbReference>
<dbReference type="Gene3D" id="3.40.50.300">
    <property type="entry name" value="P-loop containing nucleotide triphosphate hydrolases"/>
    <property type="match status" value="2"/>
</dbReference>
<evidence type="ECO:0000256" key="9">
    <source>
        <dbReference type="SAM" id="Coils"/>
    </source>
</evidence>
<dbReference type="FunFam" id="1.20.1060.20:FF:000002">
    <property type="entry name" value="Structural maintenance of chromosomes 3"/>
    <property type="match status" value="1"/>
</dbReference>
<dbReference type="InterPro" id="IPR027417">
    <property type="entry name" value="P-loop_NTPase"/>
</dbReference>
<evidence type="ECO:0000256" key="3">
    <source>
        <dbReference type="ARBA" id="ARBA00022618"/>
    </source>
</evidence>
<feature type="coiled-coil region" evidence="9">
    <location>
        <begin position="674"/>
        <end position="722"/>
    </location>
</feature>
<dbReference type="AlphaFoldDB" id="A0A8B7YSV7"/>
<dbReference type="Gene3D" id="1.20.1060.20">
    <property type="match status" value="1"/>
</dbReference>
<feature type="region of interest" description="Disordered" evidence="10">
    <location>
        <begin position="443"/>
        <end position="473"/>
    </location>
</feature>
<dbReference type="CTD" id="9126"/>
<evidence type="ECO:0000256" key="6">
    <source>
        <dbReference type="ARBA" id="ARBA00023242"/>
    </source>
</evidence>
<dbReference type="SMART" id="SM00968">
    <property type="entry name" value="SMC_hinge"/>
    <property type="match status" value="1"/>
</dbReference>
<dbReference type="SUPFAM" id="SSF52540">
    <property type="entry name" value="P-loop containing nucleoside triphosphate hydrolases"/>
    <property type="match status" value="1"/>
</dbReference>
<keyword evidence="4" id="KW-0498">Mitosis</keyword>
<dbReference type="CDD" id="cd03272">
    <property type="entry name" value="ABC_SMC3_euk"/>
    <property type="match status" value="1"/>
</dbReference>
<dbReference type="FunFam" id="3.40.50.300:FF:000370">
    <property type="entry name" value="Structural maintenance of chromosomes 3"/>
    <property type="match status" value="1"/>
</dbReference>
<dbReference type="Gene3D" id="3.30.70.1620">
    <property type="match status" value="1"/>
</dbReference>
<dbReference type="SUPFAM" id="SSF75553">
    <property type="entry name" value="Smc hinge domain"/>
    <property type="match status" value="1"/>
</dbReference>
<feature type="compositionally biased region" description="Basic and acidic residues" evidence="10">
    <location>
        <begin position="443"/>
        <end position="467"/>
    </location>
</feature>
<proteinExistence type="inferred from homology"/>
<keyword evidence="3" id="KW-0132">Cell division</keyword>
<evidence type="ECO:0000259" key="11">
    <source>
        <dbReference type="SMART" id="SM00968"/>
    </source>
</evidence>
<keyword evidence="12" id="KW-1185">Reference proteome</keyword>
<feature type="coiled-coil region" evidence="9">
    <location>
        <begin position="960"/>
        <end position="987"/>
    </location>
</feature>
<dbReference type="OrthoDB" id="431497at2759"/>
<evidence type="ECO:0000256" key="7">
    <source>
        <dbReference type="ARBA" id="ARBA00023306"/>
    </source>
</evidence>
<dbReference type="InterPro" id="IPR036277">
    <property type="entry name" value="SMC_hinge_sf"/>
</dbReference>
<accession>A0A8B7YSV7</accession>
<dbReference type="GeneID" id="110981284"/>
<feature type="coiled-coil region" evidence="9">
    <location>
        <begin position="871"/>
        <end position="905"/>
    </location>
</feature>
<dbReference type="GO" id="GO:0005634">
    <property type="term" value="C:nucleus"/>
    <property type="evidence" value="ECO:0007669"/>
    <property type="project" value="UniProtKB-SubCell"/>
</dbReference>
<dbReference type="FunFam" id="3.40.50.300:FF:000424">
    <property type="entry name" value="Structural maintenance of chromosomes 3"/>
    <property type="match status" value="1"/>
</dbReference>
<name>A0A8B7YSV7_ACAPL</name>
<feature type="coiled-coil region" evidence="9">
    <location>
        <begin position="795"/>
        <end position="829"/>
    </location>
</feature>
<evidence type="ECO:0000256" key="10">
    <source>
        <dbReference type="SAM" id="MobiDB-lite"/>
    </source>
</evidence>
<dbReference type="InterPro" id="IPR003395">
    <property type="entry name" value="RecF/RecN/SMC_N"/>
</dbReference>
<dbReference type="Pfam" id="PF06470">
    <property type="entry name" value="SMC_hinge"/>
    <property type="match status" value="1"/>
</dbReference>
<dbReference type="Proteomes" id="UP000694845">
    <property type="component" value="Unplaced"/>
</dbReference>
<dbReference type="GO" id="GO:0005694">
    <property type="term" value="C:chromosome"/>
    <property type="evidence" value="ECO:0007669"/>
    <property type="project" value="InterPro"/>
</dbReference>
<reference evidence="13" key="1">
    <citation type="submission" date="2025-08" db="UniProtKB">
        <authorList>
            <consortium name="RefSeq"/>
        </authorList>
    </citation>
    <scope>IDENTIFICATION</scope>
</reference>
<dbReference type="InterPro" id="IPR024704">
    <property type="entry name" value="SMC"/>
</dbReference>
<organism evidence="12 13">
    <name type="scientific">Acanthaster planci</name>
    <name type="common">Crown-of-thorns starfish</name>
    <dbReference type="NCBI Taxonomy" id="133434"/>
    <lineage>
        <taxon>Eukaryota</taxon>
        <taxon>Metazoa</taxon>
        <taxon>Echinodermata</taxon>
        <taxon>Eleutherozoa</taxon>
        <taxon>Asterozoa</taxon>
        <taxon>Asteroidea</taxon>
        <taxon>Valvatacea</taxon>
        <taxon>Valvatida</taxon>
        <taxon>Acanthasteridae</taxon>
        <taxon>Acanthaster</taxon>
    </lineage>
</organism>
<evidence type="ECO:0000313" key="12">
    <source>
        <dbReference type="Proteomes" id="UP000694845"/>
    </source>
</evidence>
<gene>
    <name evidence="13" type="primary">LOC110981284</name>
</gene>
<evidence type="ECO:0000256" key="5">
    <source>
        <dbReference type="ARBA" id="ARBA00023054"/>
    </source>
</evidence>
<evidence type="ECO:0000256" key="2">
    <source>
        <dbReference type="ARBA" id="ARBA00005917"/>
    </source>
</evidence>
<feature type="coiled-coil region" evidence="9">
    <location>
        <begin position="179"/>
        <end position="371"/>
    </location>
</feature>
<comment type="subcellular location">
    <subcellularLocation>
        <location evidence="1 8">Nucleus</location>
    </subcellularLocation>
</comment>
<dbReference type="PIRSF" id="PIRSF005719">
    <property type="entry name" value="SMC"/>
    <property type="match status" value="1"/>
</dbReference>
<keyword evidence="5 9" id="KW-0175">Coiled coil</keyword>